<dbReference type="CDD" id="cd02440">
    <property type="entry name" value="AdoMet_MTases"/>
    <property type="match status" value="1"/>
</dbReference>
<dbReference type="InterPro" id="IPR000682">
    <property type="entry name" value="PCMT"/>
</dbReference>
<gene>
    <name evidence="4" type="ORF">AAV94_05745</name>
</gene>
<dbReference type="OrthoDB" id="9810066at2"/>
<dbReference type="STRING" id="1610491.AAV94_05745"/>
<dbReference type="RefSeq" id="WP_046741372.1">
    <property type="nucleotide sequence ID" value="NZ_LBNQ01000020.1"/>
</dbReference>
<dbReference type="PANTHER" id="PTHR11579:SF18">
    <property type="entry name" value="PROTEIN-L-ISOASPARTATE O-METHYLTRANSFERASE"/>
    <property type="match status" value="1"/>
</dbReference>
<comment type="similarity">
    <text evidence="1">Belongs to the methyltransferase superfamily. L-isoaspartyl/D-aspartyl protein methyltransferase family.</text>
</comment>
<evidence type="ECO:0000313" key="4">
    <source>
        <dbReference type="EMBL" id="KKW68313.1"/>
    </source>
</evidence>
<organism evidence="4 5">
    <name type="scientific">Lampropedia cohaerens</name>
    <dbReference type="NCBI Taxonomy" id="1610491"/>
    <lineage>
        <taxon>Bacteria</taxon>
        <taxon>Pseudomonadati</taxon>
        <taxon>Pseudomonadota</taxon>
        <taxon>Betaproteobacteria</taxon>
        <taxon>Burkholderiales</taxon>
        <taxon>Comamonadaceae</taxon>
        <taxon>Lampropedia</taxon>
    </lineage>
</organism>
<dbReference type="Pfam" id="PF01135">
    <property type="entry name" value="PCMT"/>
    <property type="match status" value="1"/>
</dbReference>
<dbReference type="Proteomes" id="UP000050580">
    <property type="component" value="Unassembled WGS sequence"/>
</dbReference>
<dbReference type="AlphaFoldDB" id="A0A0U1Q0M4"/>
<keyword evidence="5" id="KW-1185">Reference proteome</keyword>
<dbReference type="GO" id="GO:0032259">
    <property type="term" value="P:methylation"/>
    <property type="evidence" value="ECO:0007669"/>
    <property type="project" value="UniProtKB-KW"/>
</dbReference>
<comment type="caution">
    <text evidence="4">The sequence shown here is derived from an EMBL/GenBank/DDBJ whole genome shotgun (WGS) entry which is preliminary data.</text>
</comment>
<dbReference type="InterPro" id="IPR029063">
    <property type="entry name" value="SAM-dependent_MTases_sf"/>
</dbReference>
<evidence type="ECO:0000256" key="1">
    <source>
        <dbReference type="ARBA" id="ARBA00005369"/>
    </source>
</evidence>
<reference evidence="4 5" key="1">
    <citation type="submission" date="2015-05" db="EMBL/GenBank/DDBJ databases">
        <title>Draft genome sequence of Lampropedia sp. CT6, isolated from the microbial mat of a hot water spring, located at Manikaran, India.</title>
        <authorList>
            <person name="Tripathi C."/>
            <person name="Rani P."/>
            <person name="Mahato N.K."/>
            <person name="Lal R."/>
        </authorList>
    </citation>
    <scope>NUCLEOTIDE SEQUENCE [LARGE SCALE GENOMIC DNA]</scope>
    <source>
        <strain evidence="4 5">CT6</strain>
    </source>
</reference>
<name>A0A0U1Q0M4_9BURK</name>
<dbReference type="Gene3D" id="3.40.50.150">
    <property type="entry name" value="Vaccinia Virus protein VP39"/>
    <property type="match status" value="1"/>
</dbReference>
<dbReference type="GO" id="GO:0005737">
    <property type="term" value="C:cytoplasm"/>
    <property type="evidence" value="ECO:0007669"/>
    <property type="project" value="TreeGrafter"/>
</dbReference>
<dbReference type="PANTHER" id="PTHR11579">
    <property type="entry name" value="PROTEIN-L-ISOASPARTATE O-METHYLTRANSFERASE"/>
    <property type="match status" value="1"/>
</dbReference>
<evidence type="ECO:0000313" key="5">
    <source>
        <dbReference type="Proteomes" id="UP000050580"/>
    </source>
</evidence>
<sequence>MTLPQNRLQEFVRPEDVARFNMIEQQIRPWNVDNSMVLAVLARVKRERFVPPAYYSLAFMDIAVPLVPEEQLLERPDAVMLPPKIEARMLQNLDVQSHERVLLVGAGSGHFAALLAAMAQEVVAVDIAPDMVAMASTNLRDNGVDNVQVLQRDAAVDVPAGGFDVIALSGSVAELPQHLLAALNDGGRLIACVGEDPIMRIHVVTKRDGQFDVQTPWDYNLPRLQNFPEANAFEF</sequence>
<evidence type="ECO:0000256" key="3">
    <source>
        <dbReference type="ARBA" id="ARBA00030757"/>
    </source>
</evidence>
<accession>A0A0U1Q0M4</accession>
<dbReference type="EMBL" id="LBNQ01000020">
    <property type="protein sequence ID" value="KKW68313.1"/>
    <property type="molecule type" value="Genomic_DNA"/>
</dbReference>
<evidence type="ECO:0000256" key="2">
    <source>
        <dbReference type="ARBA" id="ARBA00013346"/>
    </source>
</evidence>
<proteinExistence type="inferred from homology"/>
<keyword evidence="4" id="KW-0489">Methyltransferase</keyword>
<protein>
    <recommendedName>
        <fullName evidence="2">Protein-L-isoaspartate O-methyltransferase</fullName>
    </recommendedName>
    <alternativeName>
        <fullName evidence="3">Protein L-isoaspartyl methyltransferase</fullName>
    </alternativeName>
</protein>
<keyword evidence="4" id="KW-0808">Transferase</keyword>
<dbReference type="SUPFAM" id="SSF53335">
    <property type="entry name" value="S-adenosyl-L-methionine-dependent methyltransferases"/>
    <property type="match status" value="1"/>
</dbReference>
<dbReference type="GO" id="GO:0004719">
    <property type="term" value="F:protein-L-isoaspartate (D-aspartate) O-methyltransferase activity"/>
    <property type="evidence" value="ECO:0007669"/>
    <property type="project" value="InterPro"/>
</dbReference>